<keyword evidence="2" id="KW-1185">Reference proteome</keyword>
<sequence length="65" mass="7013">PAPDPAPVAPVAPGPEYATREELEDIAGKLRQMSRIQLQMMSQLSQLLALQTTATADRLNGRVAK</sequence>
<feature type="non-terminal residue" evidence="1">
    <location>
        <position position="1"/>
    </location>
</feature>
<reference evidence="1 2" key="1">
    <citation type="submission" date="2011-08" db="EMBL/GenBank/DDBJ databases">
        <authorList>
            <person name="Lin Y."/>
            <person name="Hao X."/>
            <person name="Johnstone L."/>
            <person name="Miller S.J."/>
            <person name="Wei G."/>
            <person name="Rensing C."/>
        </authorList>
    </citation>
    <scope>NUCLEOTIDE SEQUENCE [LARGE SCALE GENOMIC DNA]</scope>
    <source>
        <strain evidence="1 2">K42</strain>
    </source>
</reference>
<organism evidence="1 2">
    <name type="scientific">Streptomyces zinciresistens K42</name>
    <dbReference type="NCBI Taxonomy" id="700597"/>
    <lineage>
        <taxon>Bacteria</taxon>
        <taxon>Bacillati</taxon>
        <taxon>Actinomycetota</taxon>
        <taxon>Actinomycetes</taxon>
        <taxon>Kitasatosporales</taxon>
        <taxon>Streptomycetaceae</taxon>
        <taxon>Streptomyces</taxon>
    </lineage>
</organism>
<name>G2GPE5_9ACTN</name>
<evidence type="ECO:0000313" key="2">
    <source>
        <dbReference type="Proteomes" id="UP000004217"/>
    </source>
</evidence>
<proteinExistence type="predicted"/>
<comment type="caution">
    <text evidence="1">The sequence shown here is derived from an EMBL/GenBank/DDBJ whole genome shotgun (WGS) entry which is preliminary data.</text>
</comment>
<dbReference type="Proteomes" id="UP000004217">
    <property type="component" value="Unassembled WGS sequence"/>
</dbReference>
<evidence type="ECO:0000313" key="1">
    <source>
        <dbReference type="EMBL" id="EGX54619.1"/>
    </source>
</evidence>
<dbReference type="EMBL" id="AGBF01000371">
    <property type="protein sequence ID" value="EGX54619.1"/>
    <property type="molecule type" value="Genomic_DNA"/>
</dbReference>
<accession>G2GPE5</accession>
<dbReference type="AlphaFoldDB" id="G2GPE5"/>
<protein>
    <submittedName>
        <fullName evidence="1">Uncharacterized protein</fullName>
    </submittedName>
</protein>
<gene>
    <name evidence="1" type="ORF">SZN_37016</name>
</gene>